<feature type="repeat" description="WD" evidence="3">
    <location>
        <begin position="761"/>
        <end position="804"/>
    </location>
</feature>
<dbReference type="PRINTS" id="PR00320">
    <property type="entry name" value="GPROTEINBRPT"/>
</dbReference>
<proteinExistence type="predicted"/>
<feature type="repeat" description="WD" evidence="3">
    <location>
        <begin position="1121"/>
        <end position="1166"/>
    </location>
</feature>
<dbReference type="Gene3D" id="3.40.50.1460">
    <property type="match status" value="1"/>
</dbReference>
<sequence length="1358" mass="144069">MEFSNLPFIDEVVPPVAEALSRLGYVTDVHRDIGAKALRAVVTEATGGSARLIYVASHGQPSPNPHRVDVVPADAQVGPGTDAAQWVNDAQQSGVPTLFLFDLCRSGRAARLPHLVYGSHTPVNAWVIAASGTDEDAYDGRFSIALAEVLKAVAETGLDTDRSWSHVPFKTVARQIQLRVEKMSGISQSVHSTLMDPAAGEPDLPFFPNGAFDPTVASVADVDPALREFLDRDAPHFAEKAGTQFVGRRSQLRALAPWLDDVEAGGLQVVTGNPGVGKSALLGALACAAHPELVEMRSASHVRARLERDPLGCPSINPRLAAVHARGRDVGEVLASIARQLDLDFAAEAAVDASVLAGLLADMGEVPAVIVDALDETVDPVTVCAELVGLAGAVRSDGRPVVRMVVGTRPWPQFSALLDSARAAHGLIDLDDADSEEVRLDLVDHLTGFLARMPAYKSPHMRAIRDRLARAVADRLTPSPGHRAEWGSFLVAGIFTRYLRRVAAADSVEAATELGHSAPTTLPGVLDLELDSHSEGRHIRAVLAAIAHAQGEGMPLEVALPLAGVFTDLDAAHARALLPDALFYLRTTPDRDGTLLYRLFHQGLVDHLTQPTTDTTTPTPDDILAHLLATHTTTDGPLRSWDTAPPYLLRHAPAYAEAAGRLDELLVDTEFLVHGDPAALVTEFPRAHTDDALLTRAIYRTSIAYHRDTDPATRRRILALDAARHGTKTLTSAFTERSEESTWMPVAATGGGITPACRDTLTGHTGSVNAVACTVLDGRPIAVTGAYDDTVRVWDLTTGRQIGEPLTGHTGGVRAVACTVLDGRPVAVSGSWDHTVRVWDLTTGRQHGEPLTGHTSTVSAVTCTVLDGRPIAVTRSADNTVRVWDLTTGRQHGEPLTGHTSATYTVACTVLNGRPIAVTGSADRTVRVWDLTTGRQHGEPLTGHAGSVYEVACTVLDGRPVVVTGSADGTVRVWDLTTGRQIGEPLTGHTSATYTVACTVLNGRPIAVTGSADRTVRVWDLTTGRQIGEPPTGHPHWLEAVACTVLDGRAIVVTGSADGTVRVWDLTTGRQIGEPLTGHRYEVTGVACTVLDGHPVAVTGSADGTVRVWDLTTGRQIGEPLTGHTGSVNAVACTVLDGRPVAVTVTESWDHTVRVWDLTTGRQHGAPLTGNTSTVSAVTCTVLDGHAVVVTGSADGTVRVWDLTTRRQHGEPPTGHPNWPDAVACTVACTVLDGRPVAVTGAYDDTVRVWDLTTGRQIGEPLTGHRYEVTGVACTVLDGHPIAVTGSADGTVRVWDLTTRQCIDRIPLPAPCRALAVGAGDRLVVRFGTDVAFLTRVPPRSRERRTPGPADTTTPEDS</sequence>
<dbReference type="PROSITE" id="PS50082">
    <property type="entry name" value="WD_REPEATS_2"/>
    <property type="match status" value="12"/>
</dbReference>
<dbReference type="Gene3D" id="2.130.10.10">
    <property type="entry name" value="YVTN repeat-like/Quinoprotein amine dehydrogenase"/>
    <property type="match status" value="3"/>
</dbReference>
<feature type="domain" description="Orc1-like AAA ATPase" evidence="5">
    <location>
        <begin position="244"/>
        <end position="393"/>
    </location>
</feature>
<feature type="repeat" description="WD" evidence="3">
    <location>
        <begin position="941"/>
        <end position="984"/>
    </location>
</feature>
<dbReference type="Pfam" id="PF00400">
    <property type="entry name" value="WD40"/>
    <property type="match status" value="11"/>
</dbReference>
<dbReference type="InterPro" id="IPR041664">
    <property type="entry name" value="AAA_16"/>
</dbReference>
<evidence type="ECO:0000256" key="1">
    <source>
        <dbReference type="ARBA" id="ARBA00022574"/>
    </source>
</evidence>
<feature type="repeat" description="WD" evidence="3">
    <location>
        <begin position="896"/>
        <end position="939"/>
    </location>
</feature>
<dbReference type="PANTHER" id="PTHR44129">
    <property type="entry name" value="WD REPEAT-CONTAINING PROTEIN POP1"/>
    <property type="match status" value="1"/>
</dbReference>
<feature type="repeat" description="WD" evidence="3">
    <location>
        <begin position="986"/>
        <end position="1029"/>
    </location>
</feature>
<dbReference type="RefSeq" id="WP_168443377.1">
    <property type="nucleotide sequence ID" value="NZ_JAAXOO010000001.1"/>
</dbReference>
<feature type="repeat" description="WD" evidence="3">
    <location>
        <begin position="1076"/>
        <end position="1119"/>
    </location>
</feature>
<dbReference type="SUPFAM" id="SSF52540">
    <property type="entry name" value="P-loop containing nucleoside triphosphate hydrolases"/>
    <property type="match status" value="1"/>
</dbReference>
<dbReference type="InterPro" id="IPR027417">
    <property type="entry name" value="P-loop_NTPase"/>
</dbReference>
<accession>A0A846X6M0</accession>
<name>A0A846X6M0_9NOCA</name>
<gene>
    <name evidence="6" type="ORF">HGA13_00530</name>
</gene>
<evidence type="ECO:0000313" key="7">
    <source>
        <dbReference type="Proteomes" id="UP000565715"/>
    </source>
</evidence>
<dbReference type="InterPro" id="IPR036322">
    <property type="entry name" value="WD40_repeat_dom_sf"/>
</dbReference>
<dbReference type="Pfam" id="PF13191">
    <property type="entry name" value="AAA_16"/>
    <property type="match status" value="1"/>
</dbReference>
<dbReference type="SUPFAM" id="SSF50978">
    <property type="entry name" value="WD40 repeat-like"/>
    <property type="match status" value="2"/>
</dbReference>
<dbReference type="InterPro" id="IPR019775">
    <property type="entry name" value="WD40_repeat_CS"/>
</dbReference>
<evidence type="ECO:0000313" key="6">
    <source>
        <dbReference type="EMBL" id="NKY31562.1"/>
    </source>
</evidence>
<dbReference type="EMBL" id="JAAXOO010000001">
    <property type="protein sequence ID" value="NKY31562.1"/>
    <property type="molecule type" value="Genomic_DNA"/>
</dbReference>
<protein>
    <submittedName>
        <fullName evidence="6">AAA family ATPase</fullName>
    </submittedName>
</protein>
<reference evidence="6 7" key="1">
    <citation type="submission" date="2020-04" db="EMBL/GenBank/DDBJ databases">
        <title>MicrobeNet Type strains.</title>
        <authorList>
            <person name="Nicholson A.C."/>
        </authorList>
    </citation>
    <scope>NUCLEOTIDE SEQUENCE [LARGE SCALE GENOMIC DNA]</scope>
    <source>
        <strain evidence="6 7">DSM 45078</strain>
    </source>
</reference>
<feature type="repeat" description="WD" evidence="3">
    <location>
        <begin position="1262"/>
        <end position="1305"/>
    </location>
</feature>
<dbReference type="InterPro" id="IPR015943">
    <property type="entry name" value="WD40/YVTN_repeat-like_dom_sf"/>
</dbReference>
<keyword evidence="7" id="KW-1185">Reference proteome</keyword>
<dbReference type="SUPFAM" id="SSF52129">
    <property type="entry name" value="Caspase-like"/>
    <property type="match status" value="1"/>
</dbReference>
<keyword evidence="1 3" id="KW-0853">WD repeat</keyword>
<dbReference type="InterPro" id="IPR001680">
    <property type="entry name" value="WD40_rpt"/>
</dbReference>
<feature type="repeat" description="WD" evidence="3">
    <location>
        <begin position="1052"/>
        <end position="1074"/>
    </location>
</feature>
<feature type="repeat" description="WD" evidence="3">
    <location>
        <begin position="1239"/>
        <end position="1260"/>
    </location>
</feature>
<feature type="repeat" description="WD" evidence="3">
    <location>
        <begin position="851"/>
        <end position="894"/>
    </location>
</feature>
<evidence type="ECO:0000259" key="5">
    <source>
        <dbReference type="Pfam" id="PF13191"/>
    </source>
</evidence>
<evidence type="ECO:0000256" key="3">
    <source>
        <dbReference type="PROSITE-ProRule" id="PRU00221"/>
    </source>
</evidence>
<keyword evidence="2" id="KW-0677">Repeat</keyword>
<feature type="repeat" description="WD" evidence="3">
    <location>
        <begin position="806"/>
        <end position="849"/>
    </location>
</feature>
<dbReference type="SMART" id="SM00320">
    <property type="entry name" value="WD40"/>
    <property type="match status" value="12"/>
</dbReference>
<dbReference type="CDD" id="cd00200">
    <property type="entry name" value="WD40"/>
    <property type="match status" value="2"/>
</dbReference>
<dbReference type="PROSITE" id="PS00678">
    <property type="entry name" value="WD_REPEATS_1"/>
    <property type="match status" value="9"/>
</dbReference>
<dbReference type="Proteomes" id="UP000565715">
    <property type="component" value="Unassembled WGS sequence"/>
</dbReference>
<comment type="caution">
    <text evidence="6">The sequence shown here is derived from an EMBL/GenBank/DDBJ whole genome shotgun (WGS) entry which is preliminary data.</text>
</comment>
<dbReference type="InterPro" id="IPR020472">
    <property type="entry name" value="WD40_PAC1"/>
</dbReference>
<feature type="region of interest" description="Disordered" evidence="4">
    <location>
        <begin position="1338"/>
        <end position="1358"/>
    </location>
</feature>
<organism evidence="6 7">
    <name type="scientific">Nocardia speluncae</name>
    <dbReference type="NCBI Taxonomy" id="419477"/>
    <lineage>
        <taxon>Bacteria</taxon>
        <taxon>Bacillati</taxon>
        <taxon>Actinomycetota</taxon>
        <taxon>Actinomycetes</taxon>
        <taxon>Mycobacteriales</taxon>
        <taxon>Nocardiaceae</taxon>
        <taxon>Nocardia</taxon>
    </lineage>
</organism>
<dbReference type="InterPro" id="IPR050349">
    <property type="entry name" value="WD_LIS1/nudF_dynein_reg"/>
</dbReference>
<evidence type="ECO:0000256" key="2">
    <source>
        <dbReference type="ARBA" id="ARBA00022737"/>
    </source>
</evidence>
<dbReference type="InterPro" id="IPR029030">
    <property type="entry name" value="Caspase-like_dom_sf"/>
</dbReference>
<feature type="repeat" description="WD" evidence="3">
    <location>
        <begin position="1168"/>
        <end position="1211"/>
    </location>
</feature>
<evidence type="ECO:0000256" key="4">
    <source>
        <dbReference type="SAM" id="MobiDB-lite"/>
    </source>
</evidence>
<dbReference type="PROSITE" id="PS50294">
    <property type="entry name" value="WD_REPEATS_REGION"/>
    <property type="match status" value="9"/>
</dbReference>